<feature type="transmembrane region" description="Helical" evidence="1">
    <location>
        <begin position="12"/>
        <end position="29"/>
    </location>
</feature>
<reference evidence="2 3" key="1">
    <citation type="submission" date="2019-02" db="EMBL/GenBank/DDBJ databases">
        <title>Deep-cultivation of Planctomycetes and their phenomic and genomic characterization uncovers novel biology.</title>
        <authorList>
            <person name="Wiegand S."/>
            <person name="Jogler M."/>
            <person name="Boedeker C."/>
            <person name="Pinto D."/>
            <person name="Vollmers J."/>
            <person name="Rivas-Marin E."/>
            <person name="Kohn T."/>
            <person name="Peeters S.H."/>
            <person name="Heuer A."/>
            <person name="Rast P."/>
            <person name="Oberbeckmann S."/>
            <person name="Bunk B."/>
            <person name="Jeske O."/>
            <person name="Meyerdierks A."/>
            <person name="Storesund J.E."/>
            <person name="Kallscheuer N."/>
            <person name="Luecker S."/>
            <person name="Lage O.M."/>
            <person name="Pohl T."/>
            <person name="Merkel B.J."/>
            <person name="Hornburger P."/>
            <person name="Mueller R.-W."/>
            <person name="Bruemmer F."/>
            <person name="Labrenz M."/>
            <person name="Spormann A.M."/>
            <person name="Op Den Camp H."/>
            <person name="Overmann J."/>
            <person name="Amann R."/>
            <person name="Jetten M.S.M."/>
            <person name="Mascher T."/>
            <person name="Medema M.H."/>
            <person name="Devos D.P."/>
            <person name="Kaster A.-K."/>
            <person name="Ovreas L."/>
            <person name="Rohde M."/>
            <person name="Galperin M.Y."/>
            <person name="Jogler C."/>
        </authorList>
    </citation>
    <scope>NUCLEOTIDE SEQUENCE [LARGE SCALE GENOMIC DNA]</scope>
    <source>
        <strain evidence="2 3">Poly41</strain>
    </source>
</reference>
<organism evidence="2 3">
    <name type="scientific">Novipirellula artificiosorum</name>
    <dbReference type="NCBI Taxonomy" id="2528016"/>
    <lineage>
        <taxon>Bacteria</taxon>
        <taxon>Pseudomonadati</taxon>
        <taxon>Planctomycetota</taxon>
        <taxon>Planctomycetia</taxon>
        <taxon>Pirellulales</taxon>
        <taxon>Pirellulaceae</taxon>
        <taxon>Novipirellula</taxon>
    </lineage>
</organism>
<keyword evidence="1" id="KW-0472">Membrane</keyword>
<keyword evidence="1" id="KW-0812">Transmembrane</keyword>
<sequence>MGPPSRRSRDQWIVLEVVIVPVPFMLGLVQIELWKNGKQCVAFVSMSVALSGQAGSS</sequence>
<dbReference type="AlphaFoldDB" id="A0A5C6E2D4"/>
<dbReference type="EMBL" id="SJPV01000001">
    <property type="protein sequence ID" value="TWU42654.1"/>
    <property type="molecule type" value="Genomic_DNA"/>
</dbReference>
<dbReference type="Proteomes" id="UP000319143">
    <property type="component" value="Unassembled WGS sequence"/>
</dbReference>
<evidence type="ECO:0000313" key="2">
    <source>
        <dbReference type="EMBL" id="TWU42654.1"/>
    </source>
</evidence>
<protein>
    <submittedName>
        <fullName evidence="2">Uncharacterized protein</fullName>
    </submittedName>
</protein>
<evidence type="ECO:0000256" key="1">
    <source>
        <dbReference type="SAM" id="Phobius"/>
    </source>
</evidence>
<comment type="caution">
    <text evidence="2">The sequence shown here is derived from an EMBL/GenBank/DDBJ whole genome shotgun (WGS) entry which is preliminary data.</text>
</comment>
<keyword evidence="1" id="KW-1133">Transmembrane helix</keyword>
<name>A0A5C6E2D4_9BACT</name>
<keyword evidence="3" id="KW-1185">Reference proteome</keyword>
<proteinExistence type="predicted"/>
<accession>A0A5C6E2D4</accession>
<gene>
    <name evidence="2" type="ORF">Poly41_09530</name>
</gene>
<evidence type="ECO:0000313" key="3">
    <source>
        <dbReference type="Proteomes" id="UP000319143"/>
    </source>
</evidence>